<keyword evidence="3 6" id="KW-0812">Transmembrane</keyword>
<dbReference type="InterPro" id="IPR052159">
    <property type="entry name" value="Competence_DNA_uptake"/>
</dbReference>
<evidence type="ECO:0000256" key="6">
    <source>
        <dbReference type="SAM" id="Phobius"/>
    </source>
</evidence>
<reference evidence="8 9" key="1">
    <citation type="submission" date="2019-10" db="EMBL/GenBank/DDBJ databases">
        <title>Bifidobacterium from non-human primates.</title>
        <authorList>
            <person name="Modesto M."/>
        </authorList>
    </citation>
    <scope>NUCLEOTIDE SEQUENCE [LARGE SCALE GENOMIC DNA]</scope>
    <source>
        <strain evidence="8 9">SMA15</strain>
    </source>
</reference>
<organism evidence="8 9">
    <name type="scientific">Bifidobacterium platyrrhinorum</name>
    <dbReference type="NCBI Taxonomy" id="2661628"/>
    <lineage>
        <taxon>Bacteria</taxon>
        <taxon>Bacillati</taxon>
        <taxon>Actinomycetota</taxon>
        <taxon>Actinomycetes</taxon>
        <taxon>Bifidobacteriales</taxon>
        <taxon>Bifidobacteriaceae</taxon>
        <taxon>Bifidobacterium</taxon>
    </lineage>
</organism>
<evidence type="ECO:0000256" key="5">
    <source>
        <dbReference type="ARBA" id="ARBA00023136"/>
    </source>
</evidence>
<keyword evidence="4 6" id="KW-1133">Transmembrane helix</keyword>
<dbReference type="InterPro" id="IPR004477">
    <property type="entry name" value="ComEC_N"/>
</dbReference>
<feature type="transmembrane region" description="Helical" evidence="6">
    <location>
        <begin position="404"/>
        <end position="424"/>
    </location>
</feature>
<evidence type="ECO:0000256" key="3">
    <source>
        <dbReference type="ARBA" id="ARBA00022692"/>
    </source>
</evidence>
<keyword evidence="9" id="KW-1185">Reference proteome</keyword>
<keyword evidence="2" id="KW-1003">Cell membrane</keyword>
<accession>A0A6L9SSL5</accession>
<evidence type="ECO:0000256" key="4">
    <source>
        <dbReference type="ARBA" id="ARBA00022989"/>
    </source>
</evidence>
<feature type="transmembrane region" description="Helical" evidence="6">
    <location>
        <begin position="532"/>
        <end position="556"/>
    </location>
</feature>
<sequence length="603" mass="64709">MRIEQGSRDRRLLPVAIVLWMSCLAVHGVFVWWSGRVVAERSSANRPVPGEGTAETGNRITVVTAEGRDVFVPSGIVILSGAMLIMMIVIGLAWRIGGICERRGIGRIVVMVCVAAALLGSVATWASEAREWFDAAAVRARDGPGSVTVAARLVEPVMASSRREADCQVEAELAAVGDGKVFARSNAQVRVFASGADCMRLHRGAVYRMTGTLGEAEIGSTPLWLTLDDGDGDDDGRSGSLTALQERPWFERWRERIQESFFTATEGLSDQGRVLVPGLTMGLLGQDHMDTSRPVDGTYADQLEERFRRAGIMHLMAVSGGHFVIVADLIRRFAARLLLPRQVTAILTAGTMTLMAAMMAPGDSVTRALVMSWMAAAALFLGRRPQALSALCCTAIGTLLVKPSMAWSFGFALSCAAVLGIILMSHPMGDVMSLLLPDMLADTLAMTVAAQLSTLPIQVLMEPRLPVWSVPANILVAPVVAFATMAGLAGLAVAWVNVDVGSWCAWSASLGTQVMERVAMWLGGREHATMPWAGGAAGALALATVEAAGIAMALLIRRWFVPSSADHALPGRPFTRNPRNRIRIWWTDTLRMLSELDTDPGPN</sequence>
<comment type="subcellular location">
    <subcellularLocation>
        <location evidence="1">Cell membrane</location>
        <topology evidence="1">Multi-pass membrane protein</topology>
    </subcellularLocation>
</comment>
<feature type="transmembrane region" description="Helical" evidence="6">
    <location>
        <begin position="311"/>
        <end position="330"/>
    </location>
</feature>
<dbReference type="GO" id="GO:0005886">
    <property type="term" value="C:plasma membrane"/>
    <property type="evidence" value="ECO:0007669"/>
    <property type="project" value="UniProtKB-SubCell"/>
</dbReference>
<dbReference type="PANTHER" id="PTHR30619:SF7">
    <property type="entry name" value="BETA-LACTAMASE DOMAIN PROTEIN"/>
    <property type="match status" value="1"/>
</dbReference>
<feature type="domain" description="ComEC/Rec2-related protein" evidence="7">
    <location>
        <begin position="300"/>
        <end position="551"/>
    </location>
</feature>
<feature type="transmembrane region" description="Helical" evidence="6">
    <location>
        <begin position="444"/>
        <end position="461"/>
    </location>
</feature>
<gene>
    <name evidence="8" type="ORF">GFD21_03230</name>
</gene>
<evidence type="ECO:0000259" key="7">
    <source>
        <dbReference type="Pfam" id="PF03772"/>
    </source>
</evidence>
<evidence type="ECO:0000313" key="8">
    <source>
        <dbReference type="EMBL" id="NEG54803.1"/>
    </source>
</evidence>
<feature type="transmembrane region" description="Helical" evidence="6">
    <location>
        <begin position="108"/>
        <end position="126"/>
    </location>
</feature>
<dbReference type="Pfam" id="PF03772">
    <property type="entry name" value="Competence"/>
    <property type="match status" value="1"/>
</dbReference>
<evidence type="ECO:0000256" key="2">
    <source>
        <dbReference type="ARBA" id="ARBA00022475"/>
    </source>
</evidence>
<evidence type="ECO:0000313" key="9">
    <source>
        <dbReference type="Proteomes" id="UP000483293"/>
    </source>
</evidence>
<name>A0A6L9SSL5_9BIFI</name>
<feature type="transmembrane region" description="Helical" evidence="6">
    <location>
        <begin position="12"/>
        <end position="33"/>
    </location>
</feature>
<dbReference type="PROSITE" id="PS51257">
    <property type="entry name" value="PROKAR_LIPOPROTEIN"/>
    <property type="match status" value="1"/>
</dbReference>
<feature type="transmembrane region" description="Helical" evidence="6">
    <location>
        <begin position="473"/>
        <end position="496"/>
    </location>
</feature>
<dbReference type="NCBIfam" id="TIGR00360">
    <property type="entry name" value="ComEC_N-term"/>
    <property type="match status" value="1"/>
</dbReference>
<feature type="transmembrane region" description="Helical" evidence="6">
    <location>
        <begin position="76"/>
        <end position="96"/>
    </location>
</feature>
<protein>
    <submittedName>
        <fullName evidence="8">ComEC/Rec2 family competence protein</fullName>
    </submittedName>
</protein>
<dbReference type="PANTHER" id="PTHR30619">
    <property type="entry name" value="DNA INTERNALIZATION/COMPETENCE PROTEIN COMEC/REC2"/>
    <property type="match status" value="1"/>
</dbReference>
<keyword evidence="5 6" id="KW-0472">Membrane</keyword>
<dbReference type="RefSeq" id="WP_163196468.1">
    <property type="nucleotide sequence ID" value="NZ_WHZV01000001.1"/>
</dbReference>
<evidence type="ECO:0000256" key="1">
    <source>
        <dbReference type="ARBA" id="ARBA00004651"/>
    </source>
</evidence>
<dbReference type="AlphaFoldDB" id="A0A6L9SSL5"/>
<feature type="transmembrane region" description="Helical" evidence="6">
    <location>
        <begin position="365"/>
        <end position="383"/>
    </location>
</feature>
<dbReference type="Proteomes" id="UP000483293">
    <property type="component" value="Unassembled WGS sequence"/>
</dbReference>
<comment type="caution">
    <text evidence="8">The sequence shown here is derived from an EMBL/GenBank/DDBJ whole genome shotgun (WGS) entry which is preliminary data.</text>
</comment>
<feature type="transmembrane region" description="Helical" evidence="6">
    <location>
        <begin position="342"/>
        <end position="359"/>
    </location>
</feature>
<proteinExistence type="predicted"/>
<dbReference type="EMBL" id="WHZV01000001">
    <property type="protein sequence ID" value="NEG54803.1"/>
    <property type="molecule type" value="Genomic_DNA"/>
</dbReference>